<dbReference type="InterPro" id="IPR001078">
    <property type="entry name" value="2-oxoacid_DH_actylTfrase"/>
</dbReference>
<accession>A0AAV8ZJN9</accession>
<evidence type="ECO:0000313" key="6">
    <source>
        <dbReference type="EMBL" id="KAJ8965135.1"/>
    </source>
</evidence>
<keyword evidence="3" id="KW-0808">Transferase</keyword>
<keyword evidence="2 3" id="KW-0450">Lipoyl</keyword>
<comment type="cofactor">
    <cofactor evidence="3">
        <name>(R)-lipoate</name>
        <dbReference type="ChEBI" id="CHEBI:83088"/>
    </cofactor>
</comment>
<dbReference type="InterPro" id="IPR045257">
    <property type="entry name" value="E2/Pdx1"/>
</dbReference>
<dbReference type="CDD" id="cd06849">
    <property type="entry name" value="lipoyl_domain"/>
    <property type="match status" value="1"/>
</dbReference>
<dbReference type="GO" id="GO:0045254">
    <property type="term" value="C:pyruvate dehydrogenase complex"/>
    <property type="evidence" value="ECO:0007669"/>
    <property type="project" value="InterPro"/>
</dbReference>
<organism evidence="6 7">
    <name type="scientific">Rhamnusium bicolor</name>
    <dbReference type="NCBI Taxonomy" id="1586634"/>
    <lineage>
        <taxon>Eukaryota</taxon>
        <taxon>Metazoa</taxon>
        <taxon>Ecdysozoa</taxon>
        <taxon>Arthropoda</taxon>
        <taxon>Hexapoda</taxon>
        <taxon>Insecta</taxon>
        <taxon>Pterygota</taxon>
        <taxon>Neoptera</taxon>
        <taxon>Endopterygota</taxon>
        <taxon>Coleoptera</taxon>
        <taxon>Polyphaga</taxon>
        <taxon>Cucujiformia</taxon>
        <taxon>Chrysomeloidea</taxon>
        <taxon>Cerambycidae</taxon>
        <taxon>Lepturinae</taxon>
        <taxon>Rhagiini</taxon>
        <taxon>Rhamnusium</taxon>
    </lineage>
</organism>
<dbReference type="Proteomes" id="UP001162156">
    <property type="component" value="Unassembled WGS sequence"/>
</dbReference>
<evidence type="ECO:0000256" key="3">
    <source>
        <dbReference type="RuleBase" id="RU003423"/>
    </source>
</evidence>
<dbReference type="GO" id="GO:0006086">
    <property type="term" value="P:pyruvate decarboxylation to acetyl-CoA"/>
    <property type="evidence" value="ECO:0007669"/>
    <property type="project" value="InterPro"/>
</dbReference>
<name>A0AAV8ZJN9_9CUCU</name>
<dbReference type="Gene3D" id="2.40.50.100">
    <property type="match status" value="1"/>
</dbReference>
<dbReference type="SUPFAM" id="SSF47005">
    <property type="entry name" value="Peripheral subunit-binding domain of 2-oxo acid dehydrogenase complex"/>
    <property type="match status" value="1"/>
</dbReference>
<evidence type="ECO:0000256" key="4">
    <source>
        <dbReference type="SAM" id="MobiDB-lite"/>
    </source>
</evidence>
<dbReference type="PANTHER" id="PTHR23151:SF90">
    <property type="entry name" value="DIHYDROLIPOYLLYSINE-RESIDUE ACETYLTRANSFERASE COMPONENT OF PYRUVATE DEHYDROGENASE COMPLEX, MITOCHONDRIAL-RELATED"/>
    <property type="match status" value="1"/>
</dbReference>
<dbReference type="AlphaFoldDB" id="A0AAV8ZJN9"/>
<comment type="caution">
    <text evidence="6">The sequence shown here is derived from an EMBL/GenBank/DDBJ whole genome shotgun (WGS) entry which is preliminary data.</text>
</comment>
<dbReference type="Gene3D" id="4.10.320.10">
    <property type="entry name" value="E3-binding domain"/>
    <property type="match status" value="1"/>
</dbReference>
<evidence type="ECO:0000313" key="7">
    <source>
        <dbReference type="Proteomes" id="UP001162156"/>
    </source>
</evidence>
<keyword evidence="3" id="KW-0012">Acyltransferase</keyword>
<dbReference type="GO" id="GO:0004742">
    <property type="term" value="F:dihydrolipoyllysine-residue acetyltransferase activity"/>
    <property type="evidence" value="ECO:0007669"/>
    <property type="project" value="TreeGrafter"/>
</dbReference>
<dbReference type="PANTHER" id="PTHR23151">
    <property type="entry name" value="DIHYDROLIPOAMIDE ACETYL/SUCCINYL-TRANSFERASE-RELATED"/>
    <property type="match status" value="1"/>
</dbReference>
<dbReference type="Pfam" id="PF02817">
    <property type="entry name" value="E3_binding"/>
    <property type="match status" value="1"/>
</dbReference>
<protein>
    <recommendedName>
        <fullName evidence="3">Dihydrolipoamide acetyltransferase component of pyruvate dehydrogenase complex</fullName>
        <ecNumber evidence="3">2.3.1.-</ecNumber>
    </recommendedName>
</protein>
<comment type="similarity">
    <text evidence="1 3">Belongs to the 2-oxoacid dehydrogenase family.</text>
</comment>
<dbReference type="SUPFAM" id="SSF52777">
    <property type="entry name" value="CoA-dependent acyltransferases"/>
    <property type="match status" value="1"/>
</dbReference>
<reference evidence="6" key="1">
    <citation type="journal article" date="2023" name="Insect Mol. Biol.">
        <title>Genome sequencing provides insights into the evolution of gene families encoding plant cell wall-degrading enzymes in longhorned beetles.</title>
        <authorList>
            <person name="Shin N.R."/>
            <person name="Okamura Y."/>
            <person name="Kirsch R."/>
            <person name="Pauchet Y."/>
        </authorList>
    </citation>
    <scope>NUCLEOTIDE SEQUENCE</scope>
    <source>
        <strain evidence="6">RBIC_L_NR</strain>
    </source>
</reference>
<dbReference type="Pfam" id="PF00364">
    <property type="entry name" value="Biotin_lipoyl"/>
    <property type="match status" value="1"/>
</dbReference>
<dbReference type="SUPFAM" id="SSF51230">
    <property type="entry name" value="Single hybrid motif"/>
    <property type="match status" value="1"/>
</dbReference>
<evidence type="ECO:0000256" key="1">
    <source>
        <dbReference type="ARBA" id="ARBA00007317"/>
    </source>
</evidence>
<dbReference type="InterPro" id="IPR004167">
    <property type="entry name" value="PSBD"/>
</dbReference>
<evidence type="ECO:0000256" key="2">
    <source>
        <dbReference type="ARBA" id="ARBA00022823"/>
    </source>
</evidence>
<dbReference type="EMBL" id="JANEYF010001277">
    <property type="protein sequence ID" value="KAJ8965135.1"/>
    <property type="molecule type" value="Genomic_DNA"/>
</dbReference>
<sequence>MFRTIILRSDVAKDLLKKAVRARTLRNITIECTKRRHYHKLSLLGDGRGQMLRRWKVTEQCLVRHYSGSYPSHTRVTLPALSPTMEMGTIISWEKKEGDKLNEGDLLAEIETDKATMGLKRPRRVTLPKFSSPPDRKMFLLVSLFVLLLKMSRISLLLKTSKMTLPAGAAPRAAAAPAAPAPAPSAPAPPPPEPAAPAATPAPPSVAPAGGRVYASPMAKRLAEQKNIRLQGKGTGLFGAITSADIPATGAPAPAAISASPGAPAAKPSASPFIDIPVTGIRATIAKRLLQSKQSIPHYYLSVDVNVPEANSCWLDSVIRQYRNVDVSVAVSTDRGLITPIVFQADTKGVSEISKAVKTLAAKAREGKLKPEEFQGGTFSVFREAEFLTVTLSCDHRTVDGAIGALWLKAFKGYMEDPVTMII</sequence>
<dbReference type="InterPro" id="IPR023213">
    <property type="entry name" value="CAT-like_dom_sf"/>
</dbReference>
<feature type="compositionally biased region" description="Pro residues" evidence="4">
    <location>
        <begin position="179"/>
        <end position="206"/>
    </location>
</feature>
<evidence type="ECO:0000259" key="5">
    <source>
        <dbReference type="PROSITE" id="PS50968"/>
    </source>
</evidence>
<feature type="domain" description="Lipoyl-binding" evidence="5">
    <location>
        <begin position="73"/>
        <end position="152"/>
    </location>
</feature>
<keyword evidence="7" id="KW-1185">Reference proteome</keyword>
<dbReference type="PROSITE" id="PS50968">
    <property type="entry name" value="BIOTINYL_LIPOYL"/>
    <property type="match status" value="1"/>
</dbReference>
<dbReference type="EC" id="2.3.1.-" evidence="3"/>
<dbReference type="InterPro" id="IPR000089">
    <property type="entry name" value="Biotin_lipoyl"/>
</dbReference>
<proteinExistence type="inferred from homology"/>
<dbReference type="InterPro" id="IPR036625">
    <property type="entry name" value="E3-bd_dom_sf"/>
</dbReference>
<feature type="region of interest" description="Disordered" evidence="4">
    <location>
        <begin position="176"/>
        <end position="210"/>
    </location>
</feature>
<dbReference type="Pfam" id="PF00198">
    <property type="entry name" value="2-oxoacid_dh"/>
    <property type="match status" value="2"/>
</dbReference>
<dbReference type="Gene3D" id="3.30.559.10">
    <property type="entry name" value="Chloramphenicol acetyltransferase-like domain"/>
    <property type="match status" value="3"/>
</dbReference>
<dbReference type="InterPro" id="IPR011053">
    <property type="entry name" value="Single_hybrid_motif"/>
</dbReference>
<gene>
    <name evidence="6" type="ORF">NQ314_004360</name>
</gene>